<reference evidence="1" key="1">
    <citation type="submission" date="2019-07" db="EMBL/GenBank/DDBJ databases">
        <title>FDA dAtabase for Regulatory Grade micrObial Sequences (FDA-ARGOS): Supporting development and validation of Infectious Disease Dx tests.</title>
        <authorList>
            <person name="Bachman M."/>
            <person name="Young C."/>
            <person name="Tallon L."/>
            <person name="Sadzewicz L."/>
            <person name="Vavikolanu K."/>
            <person name="Mehta A."/>
            <person name="Aluvathingal J."/>
            <person name="Nadendla S."/>
            <person name="Nandy P."/>
            <person name="Geyer C."/>
            <person name="Yan Y."/>
            <person name="Sichtig H."/>
        </authorList>
    </citation>
    <scope>NUCLEOTIDE SEQUENCE</scope>
    <source>
        <strain evidence="1">FDAARGOS_618</strain>
        <plasmid evidence="1">unnamed5</plasmid>
    </source>
</reference>
<accession>A0AA44IXH2</accession>
<keyword evidence="2" id="KW-1185">Reference proteome</keyword>
<dbReference type="RefSeq" id="WP_107341266.1">
    <property type="nucleotide sequence ID" value="NZ_JABRWL010000003.1"/>
</dbReference>
<evidence type="ECO:0000313" key="1">
    <source>
        <dbReference type="EMBL" id="NRF18294.1"/>
    </source>
</evidence>
<evidence type="ECO:0000313" key="2">
    <source>
        <dbReference type="Proteomes" id="UP001155820"/>
    </source>
</evidence>
<dbReference type="EMBL" id="JABRWM010000005">
    <property type="protein sequence ID" value="NRF18294.1"/>
    <property type="molecule type" value="Genomic_DNA"/>
</dbReference>
<name>A0AA44IXH2_9HYPH</name>
<gene>
    <name evidence="1" type="ORF">FOB26_04050</name>
</gene>
<dbReference type="AlphaFoldDB" id="A0AA44IXH2"/>
<dbReference type="Proteomes" id="UP001155820">
    <property type="component" value="Unassembled WGS sequence"/>
</dbReference>
<keyword evidence="1" id="KW-0614">Plasmid</keyword>
<comment type="caution">
    <text evidence="1">The sequence shown here is derived from an EMBL/GenBank/DDBJ whole genome shotgun (WGS) entry which is preliminary data.</text>
</comment>
<geneLocation type="plasmid" evidence="1">
    <name>unnamed5</name>
</geneLocation>
<organism evidence="1 2">
    <name type="scientific">Agrobacterium pusense</name>
    <dbReference type="NCBI Taxonomy" id="648995"/>
    <lineage>
        <taxon>Bacteria</taxon>
        <taxon>Pseudomonadati</taxon>
        <taxon>Pseudomonadota</taxon>
        <taxon>Alphaproteobacteria</taxon>
        <taxon>Hyphomicrobiales</taxon>
        <taxon>Rhizobiaceae</taxon>
        <taxon>Rhizobium/Agrobacterium group</taxon>
        <taxon>Agrobacterium</taxon>
    </lineage>
</organism>
<protein>
    <submittedName>
        <fullName evidence="1">Uncharacterized protein</fullName>
    </submittedName>
</protein>
<proteinExistence type="predicted"/>
<sequence>MFIFEKLFYRIRVALWRVSFFRRNASPWPFKVEVSRHIDASEPDEGGFYAYHYEYDVYVFSDGVMMLTARAYIDEPTKAELIGWARGERSCRLKKSDLDHPLVLRAAEHLRQAGKSDLSWLSAKDRGYVRVNVAAA</sequence>